<organism evidence="2 3">
    <name type="scientific">Aphis craccivora</name>
    <name type="common">Cowpea aphid</name>
    <dbReference type="NCBI Taxonomy" id="307492"/>
    <lineage>
        <taxon>Eukaryota</taxon>
        <taxon>Metazoa</taxon>
        <taxon>Ecdysozoa</taxon>
        <taxon>Arthropoda</taxon>
        <taxon>Hexapoda</taxon>
        <taxon>Insecta</taxon>
        <taxon>Pterygota</taxon>
        <taxon>Neoptera</taxon>
        <taxon>Paraneoptera</taxon>
        <taxon>Hemiptera</taxon>
        <taxon>Sternorrhyncha</taxon>
        <taxon>Aphidomorpha</taxon>
        <taxon>Aphidoidea</taxon>
        <taxon>Aphididae</taxon>
        <taxon>Aphidini</taxon>
        <taxon>Aphis</taxon>
        <taxon>Aphis</taxon>
    </lineage>
</organism>
<feature type="compositionally biased region" description="Polar residues" evidence="1">
    <location>
        <begin position="48"/>
        <end position="66"/>
    </location>
</feature>
<sequence>MSINTKSPIKKSLNNFFATKTPNNLHLNSKTIKTPNNNLNITANTSNPKTNSTPLLNNNLDQSTPKQTPPILKTSEKQISFANHQPKLETPPKKQALII</sequence>
<dbReference type="Proteomes" id="UP000478052">
    <property type="component" value="Unassembled WGS sequence"/>
</dbReference>
<protein>
    <submittedName>
        <fullName evidence="2">Uncharacterized protein</fullName>
    </submittedName>
</protein>
<gene>
    <name evidence="2" type="ORF">FWK35_00030136</name>
</gene>
<dbReference type="AlphaFoldDB" id="A0A6G0Z9C6"/>
<proteinExistence type="predicted"/>
<feature type="region of interest" description="Disordered" evidence="1">
    <location>
        <begin position="19"/>
        <end position="70"/>
    </location>
</feature>
<name>A0A6G0Z9C6_APHCR</name>
<dbReference type="EMBL" id="VUJU01000967">
    <property type="protein sequence ID" value="KAF0767441.1"/>
    <property type="molecule type" value="Genomic_DNA"/>
</dbReference>
<comment type="caution">
    <text evidence="2">The sequence shown here is derived from an EMBL/GenBank/DDBJ whole genome shotgun (WGS) entry which is preliminary data.</text>
</comment>
<evidence type="ECO:0000313" key="2">
    <source>
        <dbReference type="EMBL" id="KAF0767441.1"/>
    </source>
</evidence>
<accession>A0A6G0Z9C6</accession>
<reference evidence="2 3" key="1">
    <citation type="submission" date="2019-08" db="EMBL/GenBank/DDBJ databases">
        <title>Whole genome of Aphis craccivora.</title>
        <authorList>
            <person name="Voronova N.V."/>
            <person name="Shulinski R.S."/>
            <person name="Bandarenka Y.V."/>
            <person name="Zhorov D.G."/>
            <person name="Warner D."/>
        </authorList>
    </citation>
    <scope>NUCLEOTIDE SEQUENCE [LARGE SCALE GENOMIC DNA]</scope>
    <source>
        <strain evidence="2">180601</strain>
        <tissue evidence="2">Whole Body</tissue>
    </source>
</reference>
<evidence type="ECO:0000313" key="3">
    <source>
        <dbReference type="Proteomes" id="UP000478052"/>
    </source>
</evidence>
<evidence type="ECO:0000256" key="1">
    <source>
        <dbReference type="SAM" id="MobiDB-lite"/>
    </source>
</evidence>
<keyword evidence="3" id="KW-1185">Reference proteome</keyword>
<feature type="compositionally biased region" description="Low complexity" evidence="1">
    <location>
        <begin position="34"/>
        <end position="47"/>
    </location>
</feature>
<feature type="compositionally biased region" description="Polar residues" evidence="1">
    <location>
        <begin position="19"/>
        <end position="33"/>
    </location>
</feature>